<evidence type="ECO:0000259" key="1">
    <source>
        <dbReference type="Pfam" id="PF00149"/>
    </source>
</evidence>
<proteinExistence type="predicted"/>
<dbReference type="AlphaFoldDB" id="A0A066X271"/>
<reference evidence="3" key="1">
    <citation type="journal article" date="2014" name="Genome Announc.">
        <title>Draft genome sequence of Colletotrichum sublineola, a destructive pathogen of cultivated sorghum.</title>
        <authorList>
            <person name="Baroncelli R."/>
            <person name="Sanz-Martin J.M."/>
            <person name="Rech G.E."/>
            <person name="Sukno S.A."/>
            <person name="Thon M.R."/>
        </authorList>
    </citation>
    <scope>NUCLEOTIDE SEQUENCE [LARGE SCALE GENOMIC DNA]</scope>
    <source>
        <strain evidence="3">TX430BB</strain>
    </source>
</reference>
<dbReference type="OrthoDB" id="630188at2759"/>
<evidence type="ECO:0000313" key="2">
    <source>
        <dbReference type="EMBL" id="KDN61769.1"/>
    </source>
</evidence>
<organism evidence="2 3">
    <name type="scientific">Colletotrichum sublineola</name>
    <name type="common">Sorghum anthracnose fungus</name>
    <dbReference type="NCBI Taxonomy" id="1173701"/>
    <lineage>
        <taxon>Eukaryota</taxon>
        <taxon>Fungi</taxon>
        <taxon>Dikarya</taxon>
        <taxon>Ascomycota</taxon>
        <taxon>Pezizomycotina</taxon>
        <taxon>Sordariomycetes</taxon>
        <taxon>Hypocreomycetidae</taxon>
        <taxon>Glomerellales</taxon>
        <taxon>Glomerellaceae</taxon>
        <taxon>Colletotrichum</taxon>
        <taxon>Colletotrichum graminicola species complex</taxon>
    </lineage>
</organism>
<dbReference type="eggNOG" id="KOG3947">
    <property type="taxonomic scope" value="Eukaryota"/>
</dbReference>
<dbReference type="CDD" id="cd07379">
    <property type="entry name" value="MPP_239FB"/>
    <property type="match status" value="1"/>
</dbReference>
<dbReference type="Pfam" id="PF00149">
    <property type="entry name" value="Metallophos"/>
    <property type="match status" value="1"/>
</dbReference>
<dbReference type="Proteomes" id="UP000027238">
    <property type="component" value="Unassembled WGS sequence"/>
</dbReference>
<keyword evidence="3" id="KW-1185">Reference proteome</keyword>
<dbReference type="InterPro" id="IPR029052">
    <property type="entry name" value="Metallo-depent_PP-like"/>
</dbReference>
<dbReference type="Gene3D" id="3.60.21.10">
    <property type="match status" value="1"/>
</dbReference>
<dbReference type="PANTHER" id="PTHR12905:SF0">
    <property type="entry name" value="CALCINEURIN-LIKE PHOSPHOESTERASE DOMAIN-CONTAINING PROTEIN"/>
    <property type="match status" value="1"/>
</dbReference>
<comment type="caution">
    <text evidence="2">The sequence shown here is derived from an EMBL/GenBank/DDBJ whole genome shotgun (WGS) entry which is preliminary data.</text>
</comment>
<feature type="domain" description="Calcineurin-like phosphoesterase" evidence="1">
    <location>
        <begin position="11"/>
        <end position="215"/>
    </location>
</feature>
<dbReference type="GO" id="GO:0016787">
    <property type="term" value="F:hydrolase activity"/>
    <property type="evidence" value="ECO:0007669"/>
    <property type="project" value="InterPro"/>
</dbReference>
<dbReference type="PANTHER" id="PTHR12905">
    <property type="entry name" value="METALLOPHOSPHOESTERASE"/>
    <property type="match status" value="1"/>
</dbReference>
<dbReference type="SUPFAM" id="SSF56300">
    <property type="entry name" value="Metallo-dependent phosphatases"/>
    <property type="match status" value="1"/>
</dbReference>
<name>A0A066X271_COLSU</name>
<protein>
    <submittedName>
        <fullName evidence="2">Putative calcineurin-like phosphoesterase</fullName>
    </submittedName>
</protein>
<dbReference type="InterPro" id="IPR051693">
    <property type="entry name" value="UPF0046_metallophosphoest"/>
</dbReference>
<dbReference type="HOGENOM" id="CLU_041441_2_0_1"/>
<dbReference type="EMBL" id="JMSE01001382">
    <property type="protein sequence ID" value="KDN61769.1"/>
    <property type="molecule type" value="Genomic_DNA"/>
</dbReference>
<dbReference type="InterPro" id="IPR004843">
    <property type="entry name" value="Calcineurin-like_PHP"/>
</dbReference>
<dbReference type="OMA" id="GHDFMID"/>
<accession>A0A066X271</accession>
<evidence type="ECO:0000313" key="3">
    <source>
        <dbReference type="Proteomes" id="UP000027238"/>
    </source>
</evidence>
<gene>
    <name evidence="2" type="ORF">CSUB01_00314</name>
</gene>
<sequence>MAIGEDLIKTRIFVISDTHGLRLRYRHQADVVIHCGDATNESELEEYRNLIKDLSCIKAPLKLVIPGNHDFTLDRPRFKKRIIEVARSNPDVKKKYMAKYGDLGDARSLFEEARDAGIVLLEEGTHIFKLANGARLKVYASPHTPAAGGFPGFQYPPEDRHDFAIEKGTNIAITHGPALGMLDRTKANPKAGCPDLLDAITRARPQLHCCGHIHEGWGAKMVTWKGNLAEEATGTDEDSLKESSAIATLSDFKSLPTDSTEETAHKRQFVKQSSLARCCEISLCQGDQHPREAKSQTLFVNAAIQGAPGEAALHYPWMIDIELPRAR</sequence>